<feature type="region of interest" description="Disordered" evidence="1">
    <location>
        <begin position="60"/>
        <end position="127"/>
    </location>
</feature>
<proteinExistence type="predicted"/>
<protein>
    <submittedName>
        <fullName evidence="2">Uncharacterized protein</fullName>
    </submittedName>
</protein>
<name>A0A1X0S7A3_RHIZD</name>
<dbReference type="OMA" id="RDHYLVQ"/>
<sequence>MSIPQPHHHHHHHHQGPVEEYQRQVVIENPPPPYASMMPPAPGAVPYTASYQPTGGMGPNLVFNFAQQPYGTPRPPASQGSIMKEEERIEVREPRDHYLVQGDPTWSRPRMPVRRGEPLRNEPCVIQ</sequence>
<gene>
    <name evidence="2" type="ORF">BCV71DRAFT_176498</name>
</gene>
<evidence type="ECO:0000256" key="1">
    <source>
        <dbReference type="SAM" id="MobiDB-lite"/>
    </source>
</evidence>
<dbReference type="AlphaFoldDB" id="A0A1X0S7A3"/>
<dbReference type="VEuPathDB" id="FungiDB:BCV72DRAFT_222494"/>
<feature type="compositionally biased region" description="Basic residues" evidence="1">
    <location>
        <begin position="1"/>
        <end position="15"/>
    </location>
</feature>
<reference evidence="2 3" key="1">
    <citation type="journal article" date="2016" name="Proc. Natl. Acad. Sci. U.S.A.">
        <title>Lipid metabolic changes in an early divergent fungus govern the establishment of a mutualistic symbiosis with endobacteria.</title>
        <authorList>
            <person name="Lastovetsky O.A."/>
            <person name="Gaspar M.L."/>
            <person name="Mondo S.J."/>
            <person name="LaButti K.M."/>
            <person name="Sandor L."/>
            <person name="Grigoriev I.V."/>
            <person name="Henry S.A."/>
            <person name="Pawlowska T.E."/>
        </authorList>
    </citation>
    <scope>NUCLEOTIDE SEQUENCE [LARGE SCALE GENOMIC DNA]</scope>
    <source>
        <strain evidence="2 3">ATCC 11559</strain>
    </source>
</reference>
<feature type="region of interest" description="Disordered" evidence="1">
    <location>
        <begin position="1"/>
        <end position="23"/>
    </location>
</feature>
<evidence type="ECO:0000313" key="2">
    <source>
        <dbReference type="EMBL" id="ORE20039.1"/>
    </source>
</evidence>
<accession>A0A1X0S7A3</accession>
<evidence type="ECO:0000313" key="3">
    <source>
        <dbReference type="Proteomes" id="UP000242381"/>
    </source>
</evidence>
<feature type="compositionally biased region" description="Basic and acidic residues" evidence="1">
    <location>
        <begin position="83"/>
        <end position="98"/>
    </location>
</feature>
<dbReference type="Proteomes" id="UP000242381">
    <property type="component" value="Unassembled WGS sequence"/>
</dbReference>
<organism evidence="2 3">
    <name type="scientific">Rhizopus microsporus</name>
    <dbReference type="NCBI Taxonomy" id="58291"/>
    <lineage>
        <taxon>Eukaryota</taxon>
        <taxon>Fungi</taxon>
        <taxon>Fungi incertae sedis</taxon>
        <taxon>Mucoromycota</taxon>
        <taxon>Mucoromycotina</taxon>
        <taxon>Mucoromycetes</taxon>
        <taxon>Mucorales</taxon>
        <taxon>Mucorineae</taxon>
        <taxon>Rhizopodaceae</taxon>
        <taxon>Rhizopus</taxon>
    </lineage>
</organism>
<dbReference type="EMBL" id="KV921300">
    <property type="protein sequence ID" value="ORE20039.1"/>
    <property type="molecule type" value="Genomic_DNA"/>
</dbReference>